<name>A0ABR2PV54_9ROSI</name>
<feature type="region of interest" description="Disordered" evidence="1">
    <location>
        <begin position="1"/>
        <end position="21"/>
    </location>
</feature>
<proteinExistence type="predicted"/>
<sequence>MDLAMHPEGLTTNSFKGKVGSPSDLDSICSSESSTLVQSFQQGVNEVHFGVVEEPTDFEMSHSLEVEGELSTGKSMSEISLDVDVLNVGFNPKADINERLLWDIAGFEGASGVLGAIEHDYNPCVGKVNYFNFNRHVFPE</sequence>
<evidence type="ECO:0000313" key="2">
    <source>
        <dbReference type="EMBL" id="KAK8992070.1"/>
    </source>
</evidence>
<protein>
    <submittedName>
        <fullName evidence="2">Uncharacterized protein</fullName>
    </submittedName>
</protein>
<accession>A0ABR2PV54</accession>
<comment type="caution">
    <text evidence="2">The sequence shown here is derived from an EMBL/GenBank/DDBJ whole genome shotgun (WGS) entry which is preliminary data.</text>
</comment>
<keyword evidence="3" id="KW-1185">Reference proteome</keyword>
<gene>
    <name evidence="2" type="ORF">V6N11_044962</name>
</gene>
<evidence type="ECO:0000256" key="1">
    <source>
        <dbReference type="SAM" id="MobiDB-lite"/>
    </source>
</evidence>
<dbReference type="EMBL" id="JBBPBN010000051">
    <property type="protein sequence ID" value="KAK8992070.1"/>
    <property type="molecule type" value="Genomic_DNA"/>
</dbReference>
<dbReference type="Proteomes" id="UP001396334">
    <property type="component" value="Unassembled WGS sequence"/>
</dbReference>
<organism evidence="2 3">
    <name type="scientific">Hibiscus sabdariffa</name>
    <name type="common">roselle</name>
    <dbReference type="NCBI Taxonomy" id="183260"/>
    <lineage>
        <taxon>Eukaryota</taxon>
        <taxon>Viridiplantae</taxon>
        <taxon>Streptophyta</taxon>
        <taxon>Embryophyta</taxon>
        <taxon>Tracheophyta</taxon>
        <taxon>Spermatophyta</taxon>
        <taxon>Magnoliopsida</taxon>
        <taxon>eudicotyledons</taxon>
        <taxon>Gunneridae</taxon>
        <taxon>Pentapetalae</taxon>
        <taxon>rosids</taxon>
        <taxon>malvids</taxon>
        <taxon>Malvales</taxon>
        <taxon>Malvaceae</taxon>
        <taxon>Malvoideae</taxon>
        <taxon>Hibiscus</taxon>
    </lineage>
</organism>
<reference evidence="2 3" key="1">
    <citation type="journal article" date="2024" name="G3 (Bethesda)">
        <title>Genome assembly of Hibiscus sabdariffa L. provides insights into metabolisms of medicinal natural products.</title>
        <authorList>
            <person name="Kim T."/>
        </authorList>
    </citation>
    <scope>NUCLEOTIDE SEQUENCE [LARGE SCALE GENOMIC DNA]</scope>
    <source>
        <strain evidence="2">TK-2024</strain>
        <tissue evidence="2">Old leaves</tissue>
    </source>
</reference>
<evidence type="ECO:0000313" key="3">
    <source>
        <dbReference type="Proteomes" id="UP001396334"/>
    </source>
</evidence>